<evidence type="ECO:0000313" key="2">
    <source>
        <dbReference type="Proteomes" id="UP000053039"/>
    </source>
</evidence>
<name>A0A124H9D3_9ACTN</name>
<accession>A0A124H9D3</accession>
<organism evidence="1 2">
    <name type="scientific">Streptomyces pseudovenezuelae</name>
    <dbReference type="NCBI Taxonomy" id="67350"/>
    <lineage>
        <taxon>Bacteria</taxon>
        <taxon>Bacillati</taxon>
        <taxon>Actinomycetota</taxon>
        <taxon>Actinomycetes</taxon>
        <taxon>Kitasatosporales</taxon>
        <taxon>Streptomycetaceae</taxon>
        <taxon>Streptomyces</taxon>
        <taxon>Streptomyces aurantiacus group</taxon>
    </lineage>
</organism>
<dbReference type="Proteomes" id="UP000053039">
    <property type="component" value="Unassembled WGS sequence"/>
</dbReference>
<proteinExistence type="predicted"/>
<gene>
    <name evidence="1" type="ORF">AQI94_29105</name>
</gene>
<dbReference type="EMBL" id="LMWM01000030">
    <property type="protein sequence ID" value="KUM84636.1"/>
    <property type="molecule type" value="Genomic_DNA"/>
</dbReference>
<comment type="caution">
    <text evidence="1">The sequence shown here is derived from an EMBL/GenBank/DDBJ whole genome shotgun (WGS) entry which is preliminary data.</text>
</comment>
<sequence>MGGQYPGGQPSTKRPATRTLDMFLLWRSHVSAAPRVLEEFGIRGMVREVAERAEVGKATAYGGHPAKEGPVATGPSICGTSVDTCETGTQELLSAIPGDVNPSRHLVFCDRCE</sequence>
<dbReference type="AlphaFoldDB" id="A0A124H9D3"/>
<reference evidence="1 2" key="1">
    <citation type="submission" date="2015-10" db="EMBL/GenBank/DDBJ databases">
        <title>Draft genome sequence of Streptomyces pseudovenezuelae DSM 40212, type strain for the species Streptomyces pseudovenezuelae.</title>
        <authorList>
            <person name="Ruckert C."/>
            <person name="Winkler A."/>
            <person name="Kalinowski J."/>
            <person name="Kampfer P."/>
            <person name="Glaeser S."/>
        </authorList>
    </citation>
    <scope>NUCLEOTIDE SEQUENCE [LARGE SCALE GENOMIC DNA]</scope>
    <source>
        <strain evidence="1 2">DSM 40212</strain>
    </source>
</reference>
<protein>
    <submittedName>
        <fullName evidence="1">Uncharacterized protein</fullName>
    </submittedName>
</protein>
<evidence type="ECO:0000313" key="1">
    <source>
        <dbReference type="EMBL" id="KUM84636.1"/>
    </source>
</evidence>